<dbReference type="PROSITE" id="PS01124">
    <property type="entry name" value="HTH_ARAC_FAMILY_2"/>
    <property type="match status" value="1"/>
</dbReference>
<dbReference type="InterPro" id="IPR018060">
    <property type="entry name" value="HTH_AraC"/>
</dbReference>
<feature type="domain" description="HTH araC/xylS-type" evidence="4">
    <location>
        <begin position="171"/>
        <end position="268"/>
    </location>
</feature>
<dbReference type="SUPFAM" id="SSF46689">
    <property type="entry name" value="Homeodomain-like"/>
    <property type="match status" value="2"/>
</dbReference>
<dbReference type="InterPro" id="IPR050204">
    <property type="entry name" value="AraC_XylS_family_regulators"/>
</dbReference>
<evidence type="ECO:0000313" key="5">
    <source>
        <dbReference type="EMBL" id="TDC46916.1"/>
    </source>
</evidence>
<comment type="caution">
    <text evidence="5">The sequence shown here is derived from an EMBL/GenBank/DDBJ whole genome shotgun (WGS) entry which is preliminary data.</text>
</comment>
<organism evidence="5 6">
    <name type="scientific">Jiangella ureilytica</name>
    <dbReference type="NCBI Taxonomy" id="2530374"/>
    <lineage>
        <taxon>Bacteria</taxon>
        <taxon>Bacillati</taxon>
        <taxon>Actinomycetota</taxon>
        <taxon>Actinomycetes</taxon>
        <taxon>Jiangellales</taxon>
        <taxon>Jiangellaceae</taxon>
        <taxon>Jiangella</taxon>
    </lineage>
</organism>
<sequence>MPHSASERVRAWRPDVPGLVEVFHARFTHHAYPAHTHTAWTLLIVDDGAIRFDLDRHHHGAAGSAVTLLPPHVPHDGRSATPDGFCKRVLYLEPDVIGAELIGATVDHPTLADRQLRLRVHQLHQALDRPGEDLEAESRLALIGARIAERLATTATTAGPPLPPSSPTLAGRLRDLLDERVADGVSLRSAAARLHAHPTHLVRSFTAAFGLPPHRYLTGRRVELARRLLLAGQRPAEVATAAGFYDQAHLTRHFTRYLGVSPGRYARS</sequence>
<gene>
    <name evidence="5" type="ORF">E1212_25740</name>
</gene>
<proteinExistence type="predicted"/>
<reference evidence="5 6" key="1">
    <citation type="submission" date="2019-02" db="EMBL/GenBank/DDBJ databases">
        <title>Draft genome sequences of novel Actinobacteria.</title>
        <authorList>
            <person name="Sahin N."/>
            <person name="Ay H."/>
            <person name="Saygin H."/>
        </authorList>
    </citation>
    <scope>NUCLEOTIDE SEQUENCE [LARGE SCALE GENOMIC DNA]</scope>
    <source>
        <strain evidence="5 6">KC603</strain>
    </source>
</reference>
<dbReference type="GO" id="GO:0043565">
    <property type="term" value="F:sequence-specific DNA binding"/>
    <property type="evidence" value="ECO:0007669"/>
    <property type="project" value="InterPro"/>
</dbReference>
<dbReference type="GO" id="GO:0003700">
    <property type="term" value="F:DNA-binding transcription factor activity"/>
    <property type="evidence" value="ECO:0007669"/>
    <property type="project" value="InterPro"/>
</dbReference>
<name>A0A4R4RCU2_9ACTN</name>
<evidence type="ECO:0000313" key="6">
    <source>
        <dbReference type="Proteomes" id="UP000295621"/>
    </source>
</evidence>
<dbReference type="OrthoDB" id="2060755at2"/>
<keyword evidence="1" id="KW-0805">Transcription regulation</keyword>
<dbReference type="SMART" id="SM00342">
    <property type="entry name" value="HTH_ARAC"/>
    <property type="match status" value="1"/>
</dbReference>
<evidence type="ECO:0000256" key="3">
    <source>
        <dbReference type="ARBA" id="ARBA00023163"/>
    </source>
</evidence>
<dbReference type="InterPro" id="IPR009057">
    <property type="entry name" value="Homeodomain-like_sf"/>
</dbReference>
<keyword evidence="2" id="KW-0238">DNA-binding</keyword>
<dbReference type="SUPFAM" id="SSF51215">
    <property type="entry name" value="Regulatory protein AraC"/>
    <property type="match status" value="1"/>
</dbReference>
<evidence type="ECO:0000256" key="2">
    <source>
        <dbReference type="ARBA" id="ARBA00023125"/>
    </source>
</evidence>
<dbReference type="Gene3D" id="1.10.10.60">
    <property type="entry name" value="Homeodomain-like"/>
    <property type="match status" value="1"/>
</dbReference>
<dbReference type="PANTHER" id="PTHR46796">
    <property type="entry name" value="HTH-TYPE TRANSCRIPTIONAL ACTIVATOR RHAS-RELATED"/>
    <property type="match status" value="1"/>
</dbReference>
<dbReference type="EMBL" id="SMKL01000086">
    <property type="protein sequence ID" value="TDC46916.1"/>
    <property type="molecule type" value="Genomic_DNA"/>
</dbReference>
<dbReference type="PANTHER" id="PTHR46796:SF2">
    <property type="entry name" value="TRANSCRIPTIONAL REGULATORY PROTEIN"/>
    <property type="match status" value="1"/>
</dbReference>
<evidence type="ECO:0000256" key="1">
    <source>
        <dbReference type="ARBA" id="ARBA00023015"/>
    </source>
</evidence>
<dbReference type="Proteomes" id="UP000295621">
    <property type="component" value="Unassembled WGS sequence"/>
</dbReference>
<protein>
    <submittedName>
        <fullName evidence="5">AraC family transcriptional regulator</fullName>
    </submittedName>
</protein>
<dbReference type="AlphaFoldDB" id="A0A4R4RCU2"/>
<evidence type="ECO:0000259" key="4">
    <source>
        <dbReference type="PROSITE" id="PS01124"/>
    </source>
</evidence>
<dbReference type="Pfam" id="PF02311">
    <property type="entry name" value="AraC_binding"/>
    <property type="match status" value="1"/>
</dbReference>
<keyword evidence="3" id="KW-0804">Transcription</keyword>
<dbReference type="Pfam" id="PF12833">
    <property type="entry name" value="HTH_18"/>
    <property type="match status" value="1"/>
</dbReference>
<keyword evidence="6" id="KW-1185">Reference proteome</keyword>
<accession>A0A4R4RCU2</accession>
<dbReference type="InterPro" id="IPR003313">
    <property type="entry name" value="AraC-bd"/>
</dbReference>
<dbReference type="InterPro" id="IPR037923">
    <property type="entry name" value="HTH-like"/>
</dbReference>